<dbReference type="Proteomes" id="UP001597459">
    <property type="component" value="Unassembled WGS sequence"/>
</dbReference>
<dbReference type="EMBL" id="JBHULX010000039">
    <property type="protein sequence ID" value="MFD2592400.1"/>
    <property type="molecule type" value="Genomic_DNA"/>
</dbReference>
<accession>A0ABW5N9V3</accession>
<name>A0ABW5N9V3_9FLAO</name>
<comment type="caution">
    <text evidence="1">The sequence shown here is derived from an EMBL/GenBank/DDBJ whole genome shotgun (WGS) entry which is preliminary data.</text>
</comment>
<keyword evidence="2" id="KW-1185">Reference proteome</keyword>
<evidence type="ECO:0000313" key="1">
    <source>
        <dbReference type="EMBL" id="MFD2592400.1"/>
    </source>
</evidence>
<gene>
    <name evidence="1" type="primary">tssD</name>
    <name evidence="1" type="ORF">ACFSTE_16290</name>
</gene>
<dbReference type="Pfam" id="PF17642">
    <property type="entry name" value="TssD"/>
    <property type="match status" value="1"/>
</dbReference>
<dbReference type="InterPro" id="IPR041408">
    <property type="entry name" value="Hcp_Tssd"/>
</dbReference>
<organism evidence="1 2">
    <name type="scientific">Aquimarina hainanensis</name>
    <dbReference type="NCBI Taxonomy" id="1578017"/>
    <lineage>
        <taxon>Bacteria</taxon>
        <taxon>Pseudomonadati</taxon>
        <taxon>Bacteroidota</taxon>
        <taxon>Flavobacteriia</taxon>
        <taxon>Flavobacteriales</taxon>
        <taxon>Flavobacteriaceae</taxon>
        <taxon>Aquimarina</taxon>
    </lineage>
</organism>
<dbReference type="RefSeq" id="WP_378254386.1">
    <property type="nucleotide sequence ID" value="NZ_JBHSJV010000001.1"/>
</dbReference>
<dbReference type="Gene3D" id="3.40.390.10">
    <property type="entry name" value="Collagenase (Catalytic Domain)"/>
    <property type="match status" value="1"/>
</dbReference>
<proteinExistence type="predicted"/>
<dbReference type="InterPro" id="IPR024079">
    <property type="entry name" value="MetalloPept_cat_dom_sf"/>
</dbReference>
<reference evidence="2" key="1">
    <citation type="journal article" date="2019" name="Int. J. Syst. Evol. Microbiol.">
        <title>The Global Catalogue of Microorganisms (GCM) 10K type strain sequencing project: providing services to taxonomists for standard genome sequencing and annotation.</title>
        <authorList>
            <consortium name="The Broad Institute Genomics Platform"/>
            <consortium name="The Broad Institute Genome Sequencing Center for Infectious Disease"/>
            <person name="Wu L."/>
            <person name="Ma J."/>
        </authorList>
    </citation>
    <scope>NUCLEOTIDE SEQUENCE [LARGE SCALE GENOMIC DNA]</scope>
    <source>
        <strain evidence="2">KCTC 42423</strain>
    </source>
</reference>
<sequence>MISYIVLSIESQTQIINSMGFKAELTIDNNVYPLLFCHYEVSQTADHTGRPNPYITAGIIDIRLPMTRDDLLVDWVLQPSLMKKGTITIYRYDMSAVETTIHFYNAYGLHYHLEFDAESAQTAYIDFRIGAGELHLNELIHENRWNPERYEAPIAQNTTTMLTPVINTVQWVHPETQESIEQTTYNETVSLSGSIQHPEGNAFQIHIRKKDGSLIEEGREELVFSETLDSDGTFELTAIEIKEQWADFKQGEIDELIARVTHGGITKKSAPLQLTPPPKVIVDFRPGKKYNGEYGFDYMRDKKTKDDLLTYKDILGTNKSINGVNKFTKYTTDTKYNDLKDNHYKTITFPWHKDSKGKEIEYIQSWLTVYPKQTVTLSLQVDTIENLNEVTMCLEYDTDLFTLSTDTIPAQGKKNTKKRLKDFLTLECKKEFDTDQIIKVTYGNRQLGQLNILANAKAKRKKAQVVFVKVTTEIVAGNDLTGNTTNKTGKSEKEMLERFLKQAYTKLELKEVEFDMTILDSNTKKPKYSNFNKDYTLLDTVTNPISPPKILNKYHNTQGGDNLAAYMEDIFNREKPEYKDYFKVFFFGDRGGRKIYKITKDTRGRRIVTDTGKIKELAGYAKDFNTQSAIMFTRKRKATVTHELLHCMGLHHSFDNSATYEYEMKATQNIMDYATTRKHIWLWQWKKLWTNNDLKNE</sequence>
<dbReference type="SUPFAM" id="SSF55486">
    <property type="entry name" value="Metalloproteases ('zincins'), catalytic domain"/>
    <property type="match status" value="2"/>
</dbReference>
<evidence type="ECO:0000313" key="2">
    <source>
        <dbReference type="Proteomes" id="UP001597459"/>
    </source>
</evidence>
<protein>
    <submittedName>
        <fullName evidence="1">Type VI secretion system tube protein TssD</fullName>
    </submittedName>
</protein>